<sequence length="836" mass="91378">MQTVMESFGAQMAKRKAMWLYPKVSGFNPSERWGHSACYSNGGCCGGLHFSDVLMLNLNTMVWKTLETTGQGPGPRDSHSVVLVGTKMMVFGGTNGSKKVNDLHVLDLVSKEWIRAECQGVVPSPRESHTATLIGEDKIVIFGGSGEGGASYLNDLHVLDLRTMRWTSPQVRGHIPAPRDSHSAIAIGNKLVVHGGDCGDRYLGDVDIFDMDTSTWSRLAVQGSLPGVRAGHAAVNIGAKVFIIGGVGDKHYYNDVWVLDVIACCWTQLDICGQQPQGRFSHTSILTESDIAIYGGCGEDERPINELLVLQLGKQHPNGRYNISMCKTFGSHWNQEKRRFLRVAPGNLKSIYFADIEVAKHVVNEAEQEAKHFSRFSSGSFGIKFPLMLNLNTMVWKTLETTGQGPGPRDSHSVVLVGTKMMVFGGTNGSKKVNDLHVLDLVSKEWIRAECQGVVPSPRESHTATLIGEDKIVIFGGSGEGGASYLNDLHVLDLRTMRWTSPQVRGHIPAPRDSHSAIAIGNKLVVHGGDCGDRYLGDVDIFDMDTSTWSRTSNPKRRRTATAKAWEVEFEQEEHSLSLSQHSSPSQSDQEQAPLQKPPDSTTPQGLNLFKQFHHVTNNCQPYNVSNNHKQTRYTVHRTQQDPQFTRELQNPRKPEQYLHVGDTGRQGSGTQYSIVEQRHFEAGPIHNLVYFLYMSTCSRFTLGDFSPQLGAEVRGKVDGAFDSGFLVTANVNGKIFRGVLFAPGSGVISRGPMLAQSPSSTCQVSAAQPLLNSSNLEPLNPSQPPPTMRITPESGHSSRHLATSAASLATAKDPKLRSDLRDVVLTLGGPGTGPV</sequence>
<dbReference type="AlphaFoldDB" id="A0A2P5Y3V6"/>
<dbReference type="InterPro" id="IPR015915">
    <property type="entry name" value="Kelch-typ_b-propeller"/>
</dbReference>
<dbReference type="Gene3D" id="2.120.10.80">
    <property type="entry name" value="Kelch-type beta propeller"/>
    <property type="match status" value="3"/>
</dbReference>
<dbReference type="PANTHER" id="PTHR46228">
    <property type="entry name" value="KELCH DOMAIN-CONTAINING PROTEIN"/>
    <property type="match status" value="1"/>
</dbReference>
<evidence type="ECO:0008006" key="6">
    <source>
        <dbReference type="Google" id="ProtNLM"/>
    </source>
</evidence>
<evidence type="ECO:0000256" key="1">
    <source>
        <dbReference type="ARBA" id="ARBA00022441"/>
    </source>
</evidence>
<feature type="region of interest" description="Disordered" evidence="3">
    <location>
        <begin position="570"/>
        <end position="607"/>
    </location>
</feature>
<keyword evidence="1" id="KW-0880">Kelch repeat</keyword>
<evidence type="ECO:0000256" key="2">
    <source>
        <dbReference type="ARBA" id="ARBA00022737"/>
    </source>
</evidence>
<feature type="region of interest" description="Disordered" evidence="3">
    <location>
        <begin position="773"/>
        <end position="814"/>
    </location>
</feature>
<dbReference type="Proteomes" id="UP000239757">
    <property type="component" value="Unassembled WGS sequence"/>
</dbReference>
<proteinExistence type="predicted"/>
<feature type="compositionally biased region" description="Low complexity" evidence="3">
    <location>
        <begin position="802"/>
        <end position="812"/>
    </location>
</feature>
<evidence type="ECO:0000256" key="3">
    <source>
        <dbReference type="SAM" id="MobiDB-lite"/>
    </source>
</evidence>
<dbReference type="PANTHER" id="PTHR46228:SF2">
    <property type="entry name" value="KELCH REPEAT PROTEIN (AFU_ORTHOLOGUE AFUA_4G14350)"/>
    <property type="match status" value="1"/>
</dbReference>
<accession>A0A2P5Y3V6</accession>
<protein>
    <recommendedName>
        <fullName evidence="6">DCD domain-containing protein</fullName>
    </recommendedName>
</protein>
<name>A0A2P5Y3V6_GOSBA</name>
<organism evidence="4 5">
    <name type="scientific">Gossypium barbadense</name>
    <name type="common">Sea Island cotton</name>
    <name type="synonym">Hibiscus barbadensis</name>
    <dbReference type="NCBI Taxonomy" id="3634"/>
    <lineage>
        <taxon>Eukaryota</taxon>
        <taxon>Viridiplantae</taxon>
        <taxon>Streptophyta</taxon>
        <taxon>Embryophyta</taxon>
        <taxon>Tracheophyta</taxon>
        <taxon>Spermatophyta</taxon>
        <taxon>Magnoliopsida</taxon>
        <taxon>eudicotyledons</taxon>
        <taxon>Gunneridae</taxon>
        <taxon>Pentapetalae</taxon>
        <taxon>rosids</taxon>
        <taxon>malvids</taxon>
        <taxon>Malvales</taxon>
        <taxon>Malvaceae</taxon>
        <taxon>Malvoideae</taxon>
        <taxon>Gossypium</taxon>
    </lineage>
</organism>
<evidence type="ECO:0000313" key="4">
    <source>
        <dbReference type="EMBL" id="PPS10294.1"/>
    </source>
</evidence>
<dbReference type="Pfam" id="PF01344">
    <property type="entry name" value="Kelch_1"/>
    <property type="match status" value="1"/>
</dbReference>
<dbReference type="Pfam" id="PF24681">
    <property type="entry name" value="Kelch_KLHDC2_KLHL20_DRC7"/>
    <property type="match status" value="2"/>
</dbReference>
<dbReference type="OrthoDB" id="10251809at2759"/>
<keyword evidence="2" id="KW-0677">Repeat</keyword>
<dbReference type="SUPFAM" id="SSF117281">
    <property type="entry name" value="Kelch motif"/>
    <property type="match status" value="3"/>
</dbReference>
<dbReference type="InterPro" id="IPR006652">
    <property type="entry name" value="Kelch_1"/>
</dbReference>
<reference evidence="4 5" key="1">
    <citation type="submission" date="2015-01" db="EMBL/GenBank/DDBJ databases">
        <title>Genome of allotetraploid Gossypium barbadense reveals genomic plasticity and fiber elongation in cotton evolution.</title>
        <authorList>
            <person name="Chen X."/>
            <person name="Liu X."/>
            <person name="Zhao B."/>
            <person name="Zheng H."/>
            <person name="Hu Y."/>
            <person name="Lu G."/>
            <person name="Yang C."/>
            <person name="Chen J."/>
            <person name="Shan C."/>
            <person name="Zhang L."/>
            <person name="Zhou Y."/>
            <person name="Wang L."/>
            <person name="Guo W."/>
            <person name="Bai Y."/>
            <person name="Ruan J."/>
            <person name="Shangguan X."/>
            <person name="Mao Y."/>
            <person name="Jiang J."/>
            <person name="Zhu Y."/>
            <person name="Lei J."/>
            <person name="Kang H."/>
            <person name="Chen S."/>
            <person name="He X."/>
            <person name="Wang R."/>
            <person name="Wang Y."/>
            <person name="Chen J."/>
            <person name="Wang L."/>
            <person name="Yu S."/>
            <person name="Wang B."/>
            <person name="Wei J."/>
            <person name="Song S."/>
            <person name="Lu X."/>
            <person name="Gao Z."/>
            <person name="Gu W."/>
            <person name="Deng X."/>
            <person name="Ma D."/>
            <person name="Wang S."/>
            <person name="Liang W."/>
            <person name="Fang L."/>
            <person name="Cai C."/>
            <person name="Zhu X."/>
            <person name="Zhou B."/>
            <person name="Zhang Y."/>
            <person name="Chen Z."/>
            <person name="Xu S."/>
            <person name="Zhu R."/>
            <person name="Wang S."/>
            <person name="Zhang T."/>
            <person name="Zhao G."/>
        </authorList>
    </citation>
    <scope>NUCLEOTIDE SEQUENCE [LARGE SCALE GENOMIC DNA]</scope>
    <source>
        <strain evidence="5">cv. Xinhai21</strain>
        <tissue evidence="4">Leaf</tissue>
    </source>
</reference>
<evidence type="ECO:0000313" key="5">
    <source>
        <dbReference type="Proteomes" id="UP000239757"/>
    </source>
</evidence>
<gene>
    <name evidence="4" type="ORF">GOBAR_AA10332</name>
</gene>
<dbReference type="EMBL" id="KZ663741">
    <property type="protein sequence ID" value="PPS10294.1"/>
    <property type="molecule type" value="Genomic_DNA"/>
</dbReference>
<feature type="compositionally biased region" description="Low complexity" evidence="3">
    <location>
        <begin position="577"/>
        <end position="592"/>
    </location>
</feature>